<feature type="transmembrane region" description="Helical" evidence="2">
    <location>
        <begin position="49"/>
        <end position="73"/>
    </location>
</feature>
<dbReference type="Pfam" id="PF06912">
    <property type="entry name" value="DUF1275"/>
    <property type="match status" value="1"/>
</dbReference>
<dbReference type="PANTHER" id="PTHR37314">
    <property type="entry name" value="SLR0142 PROTEIN"/>
    <property type="match status" value="1"/>
</dbReference>
<evidence type="ECO:0000256" key="2">
    <source>
        <dbReference type="SAM" id="Phobius"/>
    </source>
</evidence>
<protein>
    <submittedName>
        <fullName evidence="3">Uncharacterized protein</fullName>
    </submittedName>
</protein>
<keyword evidence="2" id="KW-0472">Membrane</keyword>
<proteinExistence type="predicted"/>
<feature type="transmembrane region" description="Helical" evidence="2">
    <location>
        <begin position="201"/>
        <end position="218"/>
    </location>
</feature>
<comment type="caution">
    <text evidence="3">The sequence shown here is derived from an EMBL/GenBank/DDBJ whole genome shotgun (WGS) entry which is preliminary data.</text>
</comment>
<keyword evidence="2" id="KW-0812">Transmembrane</keyword>
<gene>
    <name evidence="3" type="ORF">HK097_010213</name>
</gene>
<feature type="compositionally biased region" description="Basic and acidic residues" evidence="1">
    <location>
        <begin position="299"/>
        <end position="329"/>
    </location>
</feature>
<feature type="region of interest" description="Disordered" evidence="1">
    <location>
        <begin position="283"/>
        <end position="352"/>
    </location>
</feature>
<organism evidence="3 4">
    <name type="scientific">Rhizophlyctis rosea</name>
    <dbReference type="NCBI Taxonomy" id="64517"/>
    <lineage>
        <taxon>Eukaryota</taxon>
        <taxon>Fungi</taxon>
        <taxon>Fungi incertae sedis</taxon>
        <taxon>Chytridiomycota</taxon>
        <taxon>Chytridiomycota incertae sedis</taxon>
        <taxon>Chytridiomycetes</taxon>
        <taxon>Rhizophlyctidales</taxon>
        <taxon>Rhizophlyctidaceae</taxon>
        <taxon>Rhizophlyctis</taxon>
    </lineage>
</organism>
<evidence type="ECO:0000313" key="3">
    <source>
        <dbReference type="EMBL" id="KAJ3055526.1"/>
    </source>
</evidence>
<dbReference type="Proteomes" id="UP001212841">
    <property type="component" value="Unassembled WGS sequence"/>
</dbReference>
<sequence length="364" mass="39211">MNNFATREFYSIVIGGSLLAANAGFINVVTLAGVFSVTVSHLTGNVSRIAIALFQADITTLMLITSIIFSFGFGSFVAGYMVGDSKFRLGQSYGYGLILCSASLFGSFLFLRKELIVGEWCAAFACGLQNALATSYSGAVVRTTHMSGIITDIGNICGQACRKDTKAETWRLRVHIPLLLSYTLGGLFGQLFYLWFKENSLLVPCFFTGFVAATYLYLPMVKEAAEVIKQGVEQTIGMGHHPAVEVRVLGDPRKSDLFAKLQGKDVDLDIKNFLTDLEDDAETGRLSRQGSRKGSVGGKGKEAVEMREISASARDGKGDEEGKEKEGGKRPSLTIVTAPTGEGEFRAQHGGGSVEVLYTATPQD</sequence>
<name>A0AAD5SI79_9FUNG</name>
<reference evidence="3" key="1">
    <citation type="submission" date="2020-05" db="EMBL/GenBank/DDBJ databases">
        <title>Phylogenomic resolution of chytrid fungi.</title>
        <authorList>
            <person name="Stajich J.E."/>
            <person name="Amses K."/>
            <person name="Simmons R."/>
            <person name="Seto K."/>
            <person name="Myers J."/>
            <person name="Bonds A."/>
            <person name="Quandt C.A."/>
            <person name="Barry K."/>
            <person name="Liu P."/>
            <person name="Grigoriev I."/>
            <person name="Longcore J.E."/>
            <person name="James T.Y."/>
        </authorList>
    </citation>
    <scope>NUCLEOTIDE SEQUENCE</scope>
    <source>
        <strain evidence="3">JEL0318</strain>
    </source>
</reference>
<feature type="transmembrane region" description="Helical" evidence="2">
    <location>
        <begin position="12"/>
        <end position="37"/>
    </location>
</feature>
<dbReference type="AlphaFoldDB" id="A0AAD5SI79"/>
<evidence type="ECO:0000256" key="1">
    <source>
        <dbReference type="SAM" id="MobiDB-lite"/>
    </source>
</evidence>
<evidence type="ECO:0000313" key="4">
    <source>
        <dbReference type="Proteomes" id="UP001212841"/>
    </source>
</evidence>
<dbReference type="EMBL" id="JADGJD010000074">
    <property type="protein sequence ID" value="KAJ3055526.1"/>
    <property type="molecule type" value="Genomic_DNA"/>
</dbReference>
<dbReference type="PANTHER" id="PTHR37314:SF4">
    <property type="entry name" value="UPF0700 TRANSMEMBRANE PROTEIN YOAK"/>
    <property type="match status" value="1"/>
</dbReference>
<dbReference type="InterPro" id="IPR010699">
    <property type="entry name" value="DUF1275"/>
</dbReference>
<feature type="transmembrane region" description="Helical" evidence="2">
    <location>
        <begin position="172"/>
        <end position="195"/>
    </location>
</feature>
<keyword evidence="4" id="KW-1185">Reference proteome</keyword>
<feature type="transmembrane region" description="Helical" evidence="2">
    <location>
        <begin position="93"/>
        <end position="111"/>
    </location>
</feature>
<keyword evidence="2" id="KW-1133">Transmembrane helix</keyword>
<accession>A0AAD5SI79</accession>